<comment type="caution">
    <text evidence="14">The sequence shown here is derived from an EMBL/GenBank/DDBJ whole genome shotgun (WGS) entry which is preliminary data.</text>
</comment>
<dbReference type="Pfam" id="PF09924">
    <property type="entry name" value="LPG_synthase_C"/>
    <property type="match status" value="1"/>
</dbReference>
<dbReference type="AlphaFoldDB" id="A0A507ARQ2"/>
<dbReference type="InterPro" id="IPR002312">
    <property type="entry name" value="Asp/Asn-tRNA-synth_IIb"/>
</dbReference>
<comment type="catalytic activity">
    <reaction evidence="10">
        <text>tRNA(Asp) + L-aspartate + ATP = L-aspartyl-tRNA(Asp) + AMP + diphosphate</text>
        <dbReference type="Rhea" id="RHEA:19649"/>
        <dbReference type="Rhea" id="RHEA-COMP:9660"/>
        <dbReference type="Rhea" id="RHEA-COMP:9678"/>
        <dbReference type="ChEBI" id="CHEBI:29991"/>
        <dbReference type="ChEBI" id="CHEBI:30616"/>
        <dbReference type="ChEBI" id="CHEBI:33019"/>
        <dbReference type="ChEBI" id="CHEBI:78442"/>
        <dbReference type="ChEBI" id="CHEBI:78516"/>
        <dbReference type="ChEBI" id="CHEBI:456215"/>
        <dbReference type="EC" id="6.1.1.12"/>
    </reaction>
</comment>
<feature type="domain" description="Aminoacyl-transfer RNA synthetases class-II family profile" evidence="13">
    <location>
        <begin position="304"/>
        <end position="611"/>
    </location>
</feature>
<dbReference type="OrthoDB" id="372395at2759"/>
<dbReference type="SUPFAM" id="SSF55681">
    <property type="entry name" value="Class II aaRS and biotin synthetases"/>
    <property type="match status" value="1"/>
</dbReference>
<accession>A0A507ARQ2</accession>
<dbReference type="GO" id="GO:0005524">
    <property type="term" value="F:ATP binding"/>
    <property type="evidence" value="ECO:0007669"/>
    <property type="project" value="UniProtKB-KW"/>
</dbReference>
<dbReference type="InterPro" id="IPR004364">
    <property type="entry name" value="Aa-tRNA-synt_II"/>
</dbReference>
<keyword evidence="7" id="KW-0067">ATP-binding</keyword>
<evidence type="ECO:0000256" key="6">
    <source>
        <dbReference type="ARBA" id="ARBA00022741"/>
    </source>
</evidence>
<evidence type="ECO:0000313" key="15">
    <source>
        <dbReference type="Proteomes" id="UP000319257"/>
    </source>
</evidence>
<feature type="compositionally biased region" description="Basic and acidic residues" evidence="12">
    <location>
        <begin position="26"/>
        <end position="44"/>
    </location>
</feature>
<keyword evidence="4" id="KW-0963">Cytoplasm</keyword>
<feature type="region of interest" description="Disordered" evidence="12">
    <location>
        <begin position="1"/>
        <end position="130"/>
    </location>
</feature>
<keyword evidence="9" id="KW-0030">Aminoacyl-tRNA synthetase</keyword>
<dbReference type="CDD" id="cd04320">
    <property type="entry name" value="AspRS_cyto_N"/>
    <property type="match status" value="1"/>
</dbReference>
<dbReference type="EC" id="6.1.1.12" evidence="3"/>
<evidence type="ECO:0000256" key="4">
    <source>
        <dbReference type="ARBA" id="ARBA00022490"/>
    </source>
</evidence>
<evidence type="ECO:0000256" key="11">
    <source>
        <dbReference type="ARBA" id="ARBA00070516"/>
    </source>
</evidence>
<dbReference type="Pfam" id="PF00152">
    <property type="entry name" value="tRNA-synt_2"/>
    <property type="match status" value="1"/>
</dbReference>
<dbReference type="GO" id="GO:0005829">
    <property type="term" value="C:cytosol"/>
    <property type="evidence" value="ECO:0007669"/>
    <property type="project" value="TreeGrafter"/>
</dbReference>
<comment type="subcellular location">
    <subcellularLocation>
        <location evidence="1">Cytoplasm</location>
    </subcellularLocation>
</comment>
<dbReference type="InParanoid" id="A0A507ARQ2"/>
<dbReference type="InterPro" id="IPR006195">
    <property type="entry name" value="aa-tRNA-synth_II"/>
</dbReference>
<dbReference type="RefSeq" id="XP_030988571.1">
    <property type="nucleotide sequence ID" value="XM_031136536.1"/>
</dbReference>
<evidence type="ECO:0000256" key="7">
    <source>
        <dbReference type="ARBA" id="ARBA00022840"/>
    </source>
</evidence>
<dbReference type="PANTHER" id="PTHR43450">
    <property type="entry name" value="ASPARTYL-TRNA SYNTHETASE"/>
    <property type="match status" value="1"/>
</dbReference>
<feature type="region of interest" description="Disordered" evidence="12">
    <location>
        <begin position="598"/>
        <end position="625"/>
    </location>
</feature>
<dbReference type="GO" id="GO:0017101">
    <property type="term" value="C:aminoacyl-tRNA synthetase multienzyme complex"/>
    <property type="evidence" value="ECO:0007669"/>
    <property type="project" value="TreeGrafter"/>
</dbReference>
<dbReference type="GeneID" id="41969803"/>
<dbReference type="GO" id="GO:0004815">
    <property type="term" value="F:aspartate-tRNA ligase activity"/>
    <property type="evidence" value="ECO:0007669"/>
    <property type="project" value="UniProtKB-EC"/>
</dbReference>
<dbReference type="InterPro" id="IPR045864">
    <property type="entry name" value="aa-tRNA-synth_II/BPL/LPL"/>
</dbReference>
<dbReference type="Gene3D" id="2.40.50.140">
    <property type="entry name" value="Nucleic acid-binding proteins"/>
    <property type="match status" value="1"/>
</dbReference>
<reference evidence="14 15" key="1">
    <citation type="submission" date="2019-06" db="EMBL/GenBank/DDBJ databases">
        <title>Draft genome sequence of the filamentous fungus Phialemoniopsis curvata isolated from diesel fuel.</title>
        <authorList>
            <person name="Varaljay V.A."/>
            <person name="Lyon W.J."/>
            <person name="Crouch A.L."/>
            <person name="Drake C.E."/>
            <person name="Hollomon J.M."/>
            <person name="Nadeau L.J."/>
            <person name="Nunn H.S."/>
            <person name="Stevenson B.S."/>
            <person name="Bojanowski C.L."/>
            <person name="Crookes-Goodson W.J."/>
        </authorList>
    </citation>
    <scope>NUCLEOTIDE SEQUENCE [LARGE SCALE GENOMIC DNA]</scope>
    <source>
        <strain evidence="14 15">D216</strain>
    </source>
</reference>
<evidence type="ECO:0000256" key="10">
    <source>
        <dbReference type="ARBA" id="ARBA00047904"/>
    </source>
</evidence>
<evidence type="ECO:0000256" key="12">
    <source>
        <dbReference type="SAM" id="MobiDB-lite"/>
    </source>
</evidence>
<dbReference type="InterPro" id="IPR012340">
    <property type="entry name" value="NA-bd_OB-fold"/>
</dbReference>
<keyword evidence="8" id="KW-0648">Protein biosynthesis</keyword>
<evidence type="ECO:0000256" key="1">
    <source>
        <dbReference type="ARBA" id="ARBA00004496"/>
    </source>
</evidence>
<dbReference type="InterPro" id="IPR004523">
    <property type="entry name" value="Asp-tRNA_synthase_2"/>
</dbReference>
<evidence type="ECO:0000256" key="8">
    <source>
        <dbReference type="ARBA" id="ARBA00022917"/>
    </source>
</evidence>
<gene>
    <name evidence="14" type="ORF">E0L32_002356</name>
</gene>
<organism evidence="14 15">
    <name type="scientific">Thyridium curvatum</name>
    <dbReference type="NCBI Taxonomy" id="1093900"/>
    <lineage>
        <taxon>Eukaryota</taxon>
        <taxon>Fungi</taxon>
        <taxon>Dikarya</taxon>
        <taxon>Ascomycota</taxon>
        <taxon>Pezizomycotina</taxon>
        <taxon>Sordariomycetes</taxon>
        <taxon>Sordariomycetidae</taxon>
        <taxon>Thyridiales</taxon>
        <taxon>Thyridiaceae</taxon>
        <taxon>Thyridium</taxon>
    </lineage>
</organism>
<dbReference type="PRINTS" id="PR01042">
    <property type="entry name" value="TRNASYNTHASP"/>
</dbReference>
<evidence type="ECO:0000256" key="2">
    <source>
        <dbReference type="ARBA" id="ARBA00005312"/>
    </source>
</evidence>
<dbReference type="Gene3D" id="3.30.930.10">
    <property type="entry name" value="Bira Bifunctional Protein, Domain 2"/>
    <property type="match status" value="1"/>
</dbReference>
<dbReference type="FunFam" id="3.30.930.10:FF:000038">
    <property type="entry name" value="Aspartate--tRNA ligase"/>
    <property type="match status" value="1"/>
</dbReference>
<keyword evidence="15" id="KW-1185">Reference proteome</keyword>
<evidence type="ECO:0000256" key="3">
    <source>
        <dbReference type="ARBA" id="ARBA00012841"/>
    </source>
</evidence>
<evidence type="ECO:0000256" key="9">
    <source>
        <dbReference type="ARBA" id="ARBA00023146"/>
    </source>
</evidence>
<feature type="compositionally biased region" description="Basic and acidic residues" evidence="12">
    <location>
        <begin position="613"/>
        <end position="624"/>
    </location>
</feature>
<dbReference type="SUPFAM" id="SSF50249">
    <property type="entry name" value="Nucleic acid-binding proteins"/>
    <property type="match status" value="1"/>
</dbReference>
<dbReference type="EMBL" id="SKBQ01000009">
    <property type="protein sequence ID" value="TPX06860.1"/>
    <property type="molecule type" value="Genomic_DNA"/>
</dbReference>
<evidence type="ECO:0000256" key="5">
    <source>
        <dbReference type="ARBA" id="ARBA00022598"/>
    </source>
</evidence>
<sequence>MPPERLSSLVHRIVSPLHSRSNSTHSQEKLAHSSQDKINNHEKPASPSPASPASPLASPVDRESPLRNSQQFGPPSRSSSSTGGGTPASGTVSPPNGVKKVEHIRSARASTDSGFASGGNGMRYDKTKRRLYEEEKIEQRRRSEEEQLRAGLDEETRARYGDLEKPQELTTIQDISSLPAGAHVAFRARIFTQRRVSKSLDFLLFREQTFSIQGVLANAPPQMIKWTQRLHPESIVQVTGTLKEPKTPVTSATCQDREVDIFSIHLVNSARNLAFNNYMPPEALHQRMQARVVDLRHPSNQALFRIRAAVARTFRAELDAKGFMEIQTPKLQPAATESGAEVFKVNYFGRRAFLAQSPQLAKQMAISADFGRVYEVGPVFRAENSNTHRHLTEYTGLDLEMSLQKSYTELIQVVDSTIKAILETITSMPEVQIVRQRWPSTDLVWLDETPVIPFREGVQMLRDDGRDVEEEDLSTRDEIRLGELVKAKYKTDYYILDKFPANARPFYTHKAADPKWTNSFDVFLRGQEIGTGGQRIHVLETLRKSMMEAGIAEDGMEDYISAFQAGAPPHGGVGLGLERILTFGLELGDIRFASPFHRDTKSLPERPPSLPHPDADTLKPRDPDAELPPVEKLIANYGDATNTSWLDERFEIWRHQPTGAAIGFARQDSKFVMITGDPLCDQRQYAPIIDEFLHYVHDELRLKPVWMIVSEEVQEVLARKHGWRTLTCIEEQRLNTENENIPPPHRDRAARRVEREGISIHEVRPDEQFVPRADRAIASWKAHRKGKQVHLTEVRPWVDPEHRRYFAAERDKEVLGLVVLARLAPRHGWQVKWALNFPAAPNGTIEQLIEHALSAVPGPITFGAGVSENLTPKAHIDGVRARALARTYKTIVHSLRINRKAQFREKFGVVGEAMYICYPRHGLGLADLRQIVKFFED</sequence>
<dbReference type="Proteomes" id="UP000319257">
    <property type="component" value="Unassembled WGS sequence"/>
</dbReference>
<dbReference type="GO" id="GO:0006422">
    <property type="term" value="P:aspartyl-tRNA aminoacylation"/>
    <property type="evidence" value="ECO:0007669"/>
    <property type="project" value="InterPro"/>
</dbReference>
<proteinExistence type="inferred from homology"/>
<dbReference type="PANTHER" id="PTHR43450:SF2">
    <property type="entry name" value="ASPARTATE--TRNA LIGASE"/>
    <property type="match status" value="1"/>
</dbReference>
<dbReference type="STRING" id="1093900.A0A507ARQ2"/>
<protein>
    <recommendedName>
        <fullName evidence="11">Probable aspartate--tRNA ligase, cytoplasmic</fullName>
        <ecNumber evidence="3">6.1.1.12</ecNumber>
    </recommendedName>
</protein>
<dbReference type="InterPro" id="IPR024320">
    <property type="entry name" value="LPG_synthase_C"/>
</dbReference>
<keyword evidence="6" id="KW-0547">Nucleotide-binding</keyword>
<comment type="similarity">
    <text evidence="2">Belongs to the class-II aminoacyl-tRNA synthetase family. Type 2 subfamily.</text>
</comment>
<dbReference type="GO" id="GO:0003723">
    <property type="term" value="F:RNA binding"/>
    <property type="evidence" value="ECO:0007669"/>
    <property type="project" value="TreeGrafter"/>
</dbReference>
<dbReference type="NCBIfam" id="NF003483">
    <property type="entry name" value="PRK05159.1"/>
    <property type="match status" value="1"/>
</dbReference>
<name>A0A507ARQ2_9PEZI</name>
<dbReference type="PROSITE" id="PS50862">
    <property type="entry name" value="AA_TRNA_LIGASE_II"/>
    <property type="match status" value="1"/>
</dbReference>
<keyword evidence="5" id="KW-0436">Ligase</keyword>
<evidence type="ECO:0000313" key="14">
    <source>
        <dbReference type="EMBL" id="TPX06860.1"/>
    </source>
</evidence>
<evidence type="ECO:0000259" key="13">
    <source>
        <dbReference type="PROSITE" id="PS50862"/>
    </source>
</evidence>